<feature type="compositionally biased region" description="Low complexity" evidence="1">
    <location>
        <begin position="619"/>
        <end position="629"/>
    </location>
</feature>
<dbReference type="GO" id="GO:0030010">
    <property type="term" value="P:establishment of cell polarity"/>
    <property type="evidence" value="ECO:0007669"/>
    <property type="project" value="TreeGrafter"/>
</dbReference>
<feature type="compositionally biased region" description="Polar residues" evidence="1">
    <location>
        <begin position="353"/>
        <end position="363"/>
    </location>
</feature>
<evidence type="ECO:0000256" key="1">
    <source>
        <dbReference type="SAM" id="MobiDB-lite"/>
    </source>
</evidence>
<feature type="domain" description="Protein Zds1 C-terminal" evidence="2">
    <location>
        <begin position="809"/>
        <end position="861"/>
    </location>
</feature>
<feature type="compositionally biased region" description="Basic and acidic residues" evidence="1">
    <location>
        <begin position="386"/>
        <end position="395"/>
    </location>
</feature>
<feature type="compositionally biased region" description="Basic and acidic residues" evidence="1">
    <location>
        <begin position="408"/>
        <end position="417"/>
    </location>
</feature>
<feature type="region of interest" description="Disordered" evidence="1">
    <location>
        <begin position="619"/>
        <end position="732"/>
    </location>
</feature>
<feature type="compositionally biased region" description="Polar residues" evidence="1">
    <location>
        <begin position="1029"/>
        <end position="1050"/>
    </location>
</feature>
<dbReference type="InterPro" id="IPR040206">
    <property type="entry name" value="Zds1/2"/>
</dbReference>
<dbReference type="PANTHER" id="PTHR28089">
    <property type="entry name" value="PROTEIN ZDS1-RELATED"/>
    <property type="match status" value="1"/>
</dbReference>
<reference evidence="3 4" key="1">
    <citation type="submission" date="2015-08" db="EMBL/GenBank/DDBJ databases">
        <title>Next Generation Sequencing and Analysis of the Genome of Puccinia sorghi L Schw, the Causal Agent of Maize Common Rust.</title>
        <authorList>
            <person name="Rochi L."/>
            <person name="Burguener G."/>
            <person name="Darino M."/>
            <person name="Turjanski A."/>
            <person name="Kreff E."/>
            <person name="Dieguez M.J."/>
            <person name="Sacco F."/>
        </authorList>
    </citation>
    <scope>NUCLEOTIDE SEQUENCE [LARGE SCALE GENOMIC DNA]</scope>
    <source>
        <strain evidence="3 4">RO10H11247</strain>
    </source>
</reference>
<feature type="region of interest" description="Disordered" evidence="1">
    <location>
        <begin position="146"/>
        <end position="207"/>
    </location>
</feature>
<feature type="region of interest" description="Disordered" evidence="1">
    <location>
        <begin position="314"/>
        <end position="455"/>
    </location>
</feature>
<dbReference type="AlphaFoldDB" id="A0A0L6UJG5"/>
<evidence type="ECO:0000259" key="2">
    <source>
        <dbReference type="SMART" id="SM01327"/>
    </source>
</evidence>
<feature type="region of interest" description="Disordered" evidence="1">
    <location>
        <begin position="501"/>
        <end position="547"/>
    </location>
</feature>
<dbReference type="Proteomes" id="UP000037035">
    <property type="component" value="Unassembled WGS sequence"/>
</dbReference>
<dbReference type="VEuPathDB" id="FungiDB:VP01_602g3"/>
<feature type="compositionally biased region" description="Low complexity" evidence="1">
    <location>
        <begin position="648"/>
        <end position="666"/>
    </location>
</feature>
<sequence>MLGHLVTITQENYHLDPPWNDKNHYRYRQPGQLQSELESIRSLRRISLSQSSPDLDPDLPSSLQNNLIMNNNDNPINNNNLTTTLQQPASNPNSSSSSTNNQPVDQATDEPHPDLFWLPARLHPEIAPQEFKAFIEEATKPENLLRRTSSALGSRRNSINSSGLSRKKSMLSQVYDPTEDQHLLSSSLPRPDKPITRGYSMSSPRNLGRGAQGLESLTINDLQRLESLVFKKSPSSSNEPSLDTQFHHLNLNDDRIRAVISRIFLACILAIHQYNAALNIINETSPLNLTFTFLFFFISGSELSPEQLDPEAIDDSPLISRAPGHIIRRTARTKVRKKSLPGDGNGHRFPATRRTQAKSSMANSHHPRTDSTTSNDSEEALSNDLHSNRSSKECARQSLPGSSICTEDPTHAIDAHRSLPVPLAGAKSTTPGTLDHSSEDDHSLDSTSRPGSLASNNSLLDAYAYEGPLTDDPLKLTVHPSSFEFSDLIAPSNLDYTVPHPIKYPGKSSSSELPHPRPVQAPSSDLICKPSSTEPGNSPPDASKPDALRVSTDLHIPVLQRSIRSSDDLNSASVSANSAVSSSTAMTFSTGKAFQNRLSSTFIVSVSLSLFLAATSSSTLASSSPTTPVGPQTSRPPLTTTKTSPNLSTPATSAIPSPQASSSPGPKEGKEGKEKKRAWVKLGLSSAVSTSSKNKKGKAKDKQKAVEPDGSTSGQPVTVAPAGGSNNGGAIGVGLGKKETGFLSGLFGGKSRKNESDQEKQTSSGGPPGLTGNPKHPSAVPGGAVGLGRASAETQAQQQLINPTASGGYIKGRFMSFYRLPIHVERAVYRLSHIKLANPRRPLYEQVLISNLMFWYLGVINKSQAAAPIKNNNINTSHQPVSSSSSSSSSSSPSPSGSSKRQQGNARTGKAKNNHSNVPSSHHTQQNQRNPGVKKWGNNKGGDEEKANGKSKATVGRKGPKKVRSGWTDGDSSSSDSSDEDDRPRHSGRRQADQDSSDSDSDSADHLQSSSDDDEKPLGTRIRSKHITMPNSSPQSTAPLLPSSSSDLIR</sequence>
<name>A0A0L6UJG5_9BASI</name>
<feature type="region of interest" description="Disordered" evidence="1">
    <location>
        <begin position="872"/>
        <end position="1050"/>
    </location>
</feature>
<feature type="region of interest" description="Disordered" evidence="1">
    <location>
        <begin position="49"/>
        <end position="115"/>
    </location>
</feature>
<proteinExistence type="predicted"/>
<keyword evidence="4" id="KW-1185">Reference proteome</keyword>
<protein>
    <recommendedName>
        <fullName evidence="2">Protein Zds1 C-terminal domain-containing protein</fullName>
    </recommendedName>
</protein>
<dbReference type="GO" id="GO:0010971">
    <property type="term" value="P:positive regulation of G2/M transition of mitotic cell cycle"/>
    <property type="evidence" value="ECO:0007669"/>
    <property type="project" value="TreeGrafter"/>
</dbReference>
<feature type="compositionally biased region" description="Polar residues" evidence="1">
    <location>
        <begin position="630"/>
        <end position="647"/>
    </location>
</feature>
<feature type="region of interest" description="Disordered" evidence="1">
    <location>
        <begin position="744"/>
        <end position="795"/>
    </location>
</feature>
<feature type="compositionally biased region" description="Polar residues" evidence="1">
    <location>
        <begin position="914"/>
        <end position="930"/>
    </location>
</feature>
<feature type="compositionally biased region" description="Low complexity" evidence="1">
    <location>
        <begin position="49"/>
        <end position="103"/>
    </location>
</feature>
<comment type="caution">
    <text evidence="3">The sequence shown here is derived from an EMBL/GenBank/DDBJ whole genome shotgun (WGS) entry which is preliminary data.</text>
</comment>
<feature type="compositionally biased region" description="Polar residues" evidence="1">
    <location>
        <begin position="872"/>
        <end position="881"/>
    </location>
</feature>
<evidence type="ECO:0000313" key="4">
    <source>
        <dbReference type="Proteomes" id="UP000037035"/>
    </source>
</evidence>
<feature type="compositionally biased region" description="Basic residues" evidence="1">
    <location>
        <begin position="326"/>
        <end position="339"/>
    </location>
</feature>
<dbReference type="EMBL" id="LAVV01011308">
    <property type="protein sequence ID" value="KNZ47940.1"/>
    <property type="molecule type" value="Genomic_DNA"/>
</dbReference>
<dbReference type="PANTHER" id="PTHR28089:SF1">
    <property type="entry name" value="PROTEIN ZDS1-RELATED"/>
    <property type="match status" value="1"/>
</dbReference>
<organism evidence="3 4">
    <name type="scientific">Puccinia sorghi</name>
    <dbReference type="NCBI Taxonomy" id="27349"/>
    <lineage>
        <taxon>Eukaryota</taxon>
        <taxon>Fungi</taxon>
        <taxon>Dikarya</taxon>
        <taxon>Basidiomycota</taxon>
        <taxon>Pucciniomycotina</taxon>
        <taxon>Pucciniomycetes</taxon>
        <taxon>Pucciniales</taxon>
        <taxon>Pucciniaceae</taxon>
        <taxon>Puccinia</taxon>
    </lineage>
</organism>
<accession>A0A0L6UJG5</accession>
<feature type="compositionally biased region" description="Basic and acidic residues" evidence="1">
    <location>
        <begin position="982"/>
        <end position="993"/>
    </location>
</feature>
<gene>
    <name evidence="3" type="ORF">VP01_602g3</name>
</gene>
<feature type="compositionally biased region" description="Low complexity" evidence="1">
    <location>
        <begin position="882"/>
        <end position="899"/>
    </location>
</feature>
<dbReference type="SMART" id="SM01327">
    <property type="entry name" value="Zds_C"/>
    <property type="match status" value="1"/>
</dbReference>
<feature type="compositionally biased region" description="Polar residues" evidence="1">
    <location>
        <begin position="146"/>
        <end position="164"/>
    </location>
</feature>
<dbReference type="GO" id="GO:0005737">
    <property type="term" value="C:cytoplasm"/>
    <property type="evidence" value="ECO:0007669"/>
    <property type="project" value="TreeGrafter"/>
</dbReference>
<dbReference type="Pfam" id="PF08632">
    <property type="entry name" value="Zds_C"/>
    <property type="match status" value="1"/>
</dbReference>
<dbReference type="OrthoDB" id="5589766at2759"/>
<dbReference type="InterPro" id="IPR013941">
    <property type="entry name" value="ZDS1_C"/>
</dbReference>
<evidence type="ECO:0000313" key="3">
    <source>
        <dbReference type="EMBL" id="KNZ47940.1"/>
    </source>
</evidence>